<dbReference type="EMBL" id="MK072392">
    <property type="protein sequence ID" value="AYV83689.1"/>
    <property type="molecule type" value="Genomic_DNA"/>
</dbReference>
<reference evidence="1" key="1">
    <citation type="submission" date="2018-10" db="EMBL/GenBank/DDBJ databases">
        <title>Hidden diversity of soil giant viruses.</title>
        <authorList>
            <person name="Schulz F."/>
            <person name="Alteio L."/>
            <person name="Goudeau D."/>
            <person name="Ryan E.M."/>
            <person name="Malmstrom R.R."/>
            <person name="Blanchard J."/>
            <person name="Woyke T."/>
        </authorList>
    </citation>
    <scope>NUCLEOTIDE SEQUENCE</scope>
    <source>
        <strain evidence="1">HYV1</strain>
    </source>
</reference>
<accession>A0A3G5AE92</accession>
<proteinExistence type="predicted"/>
<protein>
    <submittedName>
        <fullName evidence="1">Uncharacterized protein</fullName>
    </submittedName>
</protein>
<organism evidence="1">
    <name type="scientific">Hyperionvirus sp</name>
    <dbReference type="NCBI Taxonomy" id="2487770"/>
    <lineage>
        <taxon>Viruses</taxon>
        <taxon>Varidnaviria</taxon>
        <taxon>Bamfordvirae</taxon>
        <taxon>Nucleocytoviricota</taxon>
        <taxon>Megaviricetes</taxon>
        <taxon>Imitervirales</taxon>
        <taxon>Mimiviridae</taxon>
        <taxon>Klosneuvirinae</taxon>
    </lineage>
</organism>
<evidence type="ECO:0000313" key="1">
    <source>
        <dbReference type="EMBL" id="AYV83689.1"/>
    </source>
</evidence>
<sequence length="56" mass="6568">MHPIHKCYTELEARTEQYFMALGNEEHIMSSGCKCAHPVGRYYTEYEAQTEQSLRV</sequence>
<gene>
    <name evidence="1" type="ORF">Hyperionvirus10_25</name>
</gene>
<name>A0A3G5AE92_9VIRU</name>